<evidence type="ECO:0000256" key="3">
    <source>
        <dbReference type="SAM" id="MobiDB-lite"/>
    </source>
</evidence>
<comment type="caution">
    <text evidence="4">The sequence shown here is derived from an EMBL/GenBank/DDBJ whole genome shotgun (WGS) entry which is preliminary data.</text>
</comment>
<gene>
    <name evidence="4" type="ORF">C0Q70_07828</name>
</gene>
<accession>A0A2T7PG45</accession>
<proteinExistence type="inferred from homology"/>
<evidence type="ECO:0008006" key="6">
    <source>
        <dbReference type="Google" id="ProtNLM"/>
    </source>
</evidence>
<comment type="similarity">
    <text evidence="1">Belongs to the TPD52 family.</text>
</comment>
<evidence type="ECO:0000256" key="1">
    <source>
        <dbReference type="ARBA" id="ARBA00005702"/>
    </source>
</evidence>
<dbReference type="GO" id="GO:0005737">
    <property type="term" value="C:cytoplasm"/>
    <property type="evidence" value="ECO:0007669"/>
    <property type="project" value="TreeGrafter"/>
</dbReference>
<evidence type="ECO:0000313" key="5">
    <source>
        <dbReference type="Proteomes" id="UP000245119"/>
    </source>
</evidence>
<dbReference type="PANTHER" id="PTHR19307:SF14">
    <property type="entry name" value="TUMOR PROTEIN D52"/>
    <property type="match status" value="1"/>
</dbReference>
<evidence type="ECO:0000313" key="4">
    <source>
        <dbReference type="EMBL" id="PVD32394.1"/>
    </source>
</evidence>
<keyword evidence="2" id="KW-0175">Coiled coil</keyword>
<dbReference type="PANTHER" id="PTHR19307">
    <property type="entry name" value="TUMOR PROTEIN D52"/>
    <property type="match status" value="1"/>
</dbReference>
<reference evidence="4 5" key="1">
    <citation type="submission" date="2018-04" db="EMBL/GenBank/DDBJ databases">
        <title>The genome of golden apple snail Pomacea canaliculata provides insight into stress tolerance and invasive adaptation.</title>
        <authorList>
            <person name="Liu C."/>
            <person name="Liu B."/>
            <person name="Ren Y."/>
            <person name="Zhang Y."/>
            <person name="Wang H."/>
            <person name="Li S."/>
            <person name="Jiang F."/>
            <person name="Yin L."/>
            <person name="Zhang G."/>
            <person name="Qian W."/>
            <person name="Fan W."/>
        </authorList>
    </citation>
    <scope>NUCLEOTIDE SEQUENCE [LARGE SCALE GENOMIC DNA]</scope>
    <source>
        <strain evidence="4">SZHN2017</strain>
        <tissue evidence="4">Muscle</tissue>
    </source>
</reference>
<dbReference type="EMBL" id="PZQS01000004">
    <property type="protein sequence ID" value="PVD32394.1"/>
    <property type="molecule type" value="Genomic_DNA"/>
</dbReference>
<protein>
    <recommendedName>
        <fullName evidence="6">Tumor protein D52</fullName>
    </recommendedName>
</protein>
<keyword evidence="5" id="KW-1185">Reference proteome</keyword>
<dbReference type="STRING" id="400727.A0A2T7PG45"/>
<name>A0A2T7PG45_POMCA</name>
<feature type="region of interest" description="Disordered" evidence="3">
    <location>
        <begin position="207"/>
        <end position="241"/>
    </location>
</feature>
<feature type="region of interest" description="Disordered" evidence="3">
    <location>
        <begin position="1"/>
        <end position="21"/>
    </location>
</feature>
<dbReference type="AlphaFoldDB" id="A0A2T7PG45"/>
<feature type="region of interest" description="Disordered" evidence="3">
    <location>
        <begin position="38"/>
        <end position="76"/>
    </location>
</feature>
<dbReference type="OrthoDB" id="10000687at2759"/>
<evidence type="ECO:0000256" key="2">
    <source>
        <dbReference type="ARBA" id="ARBA00023054"/>
    </source>
</evidence>
<sequence length="241" mass="26326">MSDINRSKESESSDHRPVDLSNLITSANHKQYLQLVPTTSLSDEDEQPSEEHLYDNASSPSSPSYQDKAAAGDSAERELQIREWQDELEKVEGEINMLRQVLGSKVRRATELKRNLGITPFKEFKQDLQSGIQQIKDSSTFQKTSAVVKTASEKTSSALSTVGAVVSKKIGDIKNSQTFKSMEERVETAYASVKSKVTGSKSIDDIDAAFEDAAESPSSEAGTPDDKADPSSIPPKDNVPL</sequence>
<feature type="compositionally biased region" description="Basic and acidic residues" evidence="3">
    <location>
        <begin position="1"/>
        <end position="18"/>
    </location>
</feature>
<feature type="compositionally biased region" description="Polar residues" evidence="3">
    <location>
        <begin position="56"/>
        <end position="65"/>
    </location>
</feature>
<organism evidence="4 5">
    <name type="scientific">Pomacea canaliculata</name>
    <name type="common">Golden apple snail</name>
    <dbReference type="NCBI Taxonomy" id="400727"/>
    <lineage>
        <taxon>Eukaryota</taxon>
        <taxon>Metazoa</taxon>
        <taxon>Spiralia</taxon>
        <taxon>Lophotrochozoa</taxon>
        <taxon>Mollusca</taxon>
        <taxon>Gastropoda</taxon>
        <taxon>Caenogastropoda</taxon>
        <taxon>Architaenioglossa</taxon>
        <taxon>Ampullarioidea</taxon>
        <taxon>Ampullariidae</taxon>
        <taxon>Pomacea</taxon>
    </lineage>
</organism>
<dbReference type="Proteomes" id="UP000245119">
    <property type="component" value="Linkage Group LG4"/>
</dbReference>
<dbReference type="InterPro" id="IPR007327">
    <property type="entry name" value="TPD52"/>
</dbReference>
<dbReference type="Pfam" id="PF04201">
    <property type="entry name" value="TPD52"/>
    <property type="match status" value="1"/>
</dbReference>